<protein>
    <submittedName>
        <fullName evidence="1">Gliding motility lipoprotein GldB</fullName>
    </submittedName>
</protein>
<dbReference type="OrthoDB" id="976022at2"/>
<keyword evidence="1" id="KW-0449">Lipoprotein</keyword>
<evidence type="ECO:0000313" key="1">
    <source>
        <dbReference type="EMBL" id="MVZ62952.1"/>
    </source>
</evidence>
<evidence type="ECO:0000313" key="2">
    <source>
        <dbReference type="Proteomes" id="UP000435036"/>
    </source>
</evidence>
<sequence length="342" mass="40201">MRHIFIKLFPFLIALFIFQSCQSDKQKPDVSDSPVHMKIERFDQEIAQLKPAAILNKNKQWQAEYGLFYTDYMRYMLKVGDPQDSIYLQDILSKVVQKKDFIDLAAAVQKKFPDLKKQEQELTQAFRYIHYYFPDYKIPRLISFFSGFEVQVPLGEDYIGIGLDMFLGQESPFYPALINSIPLYISRRFTPENITPRVVEAVIREELFPEKDADVNTLQQMVYHGKVLYAMDLILDAPDSLKIGYTGKQMEWAQHYQKDVWKWFLDEDLLYNTDYLRTQKYFTEAPFSPELGENNESAPKLGSFIGWQIVRKFMEKHPDLGLKELFEHNNAQELLSDSKFKG</sequence>
<dbReference type="AlphaFoldDB" id="A0A6N8L5C3"/>
<organism evidence="1 2">
    <name type="scientific">Sphingobacterium humi</name>
    <dbReference type="NCBI Taxonomy" id="1796905"/>
    <lineage>
        <taxon>Bacteria</taxon>
        <taxon>Pseudomonadati</taxon>
        <taxon>Bacteroidota</taxon>
        <taxon>Sphingobacteriia</taxon>
        <taxon>Sphingobacteriales</taxon>
        <taxon>Sphingobacteriaceae</taxon>
        <taxon>Sphingobacterium</taxon>
    </lineage>
</organism>
<name>A0A6N8L5C3_9SPHI</name>
<dbReference type="EMBL" id="WSQA01000009">
    <property type="protein sequence ID" value="MVZ62952.1"/>
    <property type="molecule type" value="Genomic_DNA"/>
</dbReference>
<dbReference type="InterPro" id="IPR019853">
    <property type="entry name" value="GldB-like"/>
</dbReference>
<dbReference type="Proteomes" id="UP000435036">
    <property type="component" value="Unassembled WGS sequence"/>
</dbReference>
<dbReference type="PROSITE" id="PS51257">
    <property type="entry name" value="PROKAR_LIPOPROTEIN"/>
    <property type="match status" value="1"/>
</dbReference>
<accession>A0A6N8L5C3</accession>
<dbReference type="RefSeq" id="WP_160369673.1">
    <property type="nucleotide sequence ID" value="NZ_WSQA01000009.1"/>
</dbReference>
<keyword evidence="2" id="KW-1185">Reference proteome</keyword>
<gene>
    <name evidence="1" type="ORF">GQF63_13030</name>
</gene>
<proteinExistence type="predicted"/>
<dbReference type="Pfam" id="PF25594">
    <property type="entry name" value="GldB_lipo"/>
    <property type="match status" value="1"/>
</dbReference>
<comment type="caution">
    <text evidence="1">The sequence shown here is derived from an EMBL/GenBank/DDBJ whole genome shotgun (WGS) entry which is preliminary data.</text>
</comment>
<reference evidence="1 2" key="1">
    <citation type="submission" date="2019-12" db="EMBL/GenBank/DDBJ databases">
        <authorList>
            <person name="Dong K."/>
        </authorList>
    </citation>
    <scope>NUCLEOTIDE SEQUENCE [LARGE SCALE GENOMIC DNA]</scope>
    <source>
        <strain evidence="1 2">JCM 31225</strain>
    </source>
</reference>